<dbReference type="Gramene" id="TuG1812S0001986500.01.T01">
    <property type="protein sequence ID" value="TuG1812S0001986500.01.T01.s_cds44499"/>
    <property type="gene ID" value="TuG1812S0001986500.01"/>
</dbReference>
<dbReference type="EnsemblPlants" id="TuG1812S0001986500.01.T01">
    <property type="protein sequence ID" value="TuG1812S0001986500.01.T01.s_cds44499"/>
    <property type="gene ID" value="TuG1812S0001986500.01"/>
</dbReference>
<name>A0A8R7VHV6_TRIUA</name>
<reference evidence="3" key="1">
    <citation type="journal article" date="2013" name="Nature">
        <title>Draft genome of the wheat A-genome progenitor Triticum urartu.</title>
        <authorList>
            <person name="Ling H.Q."/>
            <person name="Zhao S."/>
            <person name="Liu D."/>
            <person name="Wang J."/>
            <person name="Sun H."/>
            <person name="Zhang C."/>
            <person name="Fan H."/>
            <person name="Li D."/>
            <person name="Dong L."/>
            <person name="Tao Y."/>
            <person name="Gao C."/>
            <person name="Wu H."/>
            <person name="Li Y."/>
            <person name="Cui Y."/>
            <person name="Guo X."/>
            <person name="Zheng S."/>
            <person name="Wang B."/>
            <person name="Yu K."/>
            <person name="Liang Q."/>
            <person name="Yang W."/>
            <person name="Lou X."/>
            <person name="Chen J."/>
            <person name="Feng M."/>
            <person name="Jian J."/>
            <person name="Zhang X."/>
            <person name="Luo G."/>
            <person name="Jiang Y."/>
            <person name="Liu J."/>
            <person name="Wang Z."/>
            <person name="Sha Y."/>
            <person name="Zhang B."/>
            <person name="Wu H."/>
            <person name="Tang D."/>
            <person name="Shen Q."/>
            <person name="Xue P."/>
            <person name="Zou S."/>
            <person name="Wang X."/>
            <person name="Liu X."/>
            <person name="Wang F."/>
            <person name="Yang Y."/>
            <person name="An X."/>
            <person name="Dong Z."/>
            <person name="Zhang K."/>
            <person name="Zhang X."/>
            <person name="Luo M.C."/>
            <person name="Dvorak J."/>
            <person name="Tong Y."/>
            <person name="Wang J."/>
            <person name="Yang H."/>
            <person name="Li Z."/>
            <person name="Wang D."/>
            <person name="Zhang A."/>
            <person name="Wang J."/>
        </authorList>
    </citation>
    <scope>NUCLEOTIDE SEQUENCE</scope>
    <source>
        <strain evidence="3">cv. G1812</strain>
    </source>
</reference>
<evidence type="ECO:0000313" key="2">
    <source>
        <dbReference type="EnsemblPlants" id="TuG1812S0001986500.01.T01.s_cds44499"/>
    </source>
</evidence>
<dbReference type="Gene3D" id="3.30.420.10">
    <property type="entry name" value="Ribonuclease H-like superfamily/Ribonuclease H"/>
    <property type="match status" value="1"/>
</dbReference>
<keyword evidence="3" id="KW-1185">Reference proteome</keyword>
<dbReference type="PANTHER" id="PTHR42648:SF25">
    <property type="entry name" value="RNA-DIRECTED DNA POLYMERASE"/>
    <property type="match status" value="1"/>
</dbReference>
<dbReference type="InterPro" id="IPR001584">
    <property type="entry name" value="Integrase_cat-core"/>
</dbReference>
<evidence type="ECO:0000313" key="3">
    <source>
        <dbReference type="Proteomes" id="UP000015106"/>
    </source>
</evidence>
<reference evidence="2" key="2">
    <citation type="submission" date="2022-06" db="UniProtKB">
        <authorList>
            <consortium name="EnsemblPlants"/>
        </authorList>
    </citation>
    <scope>IDENTIFICATION</scope>
</reference>
<dbReference type="Proteomes" id="UP000015106">
    <property type="component" value="Unassembled WGS sequence"/>
</dbReference>
<dbReference type="PANTHER" id="PTHR42648">
    <property type="entry name" value="TRANSPOSASE, PUTATIVE-RELATED"/>
    <property type="match status" value="1"/>
</dbReference>
<dbReference type="AlphaFoldDB" id="A0A8R7VHV6"/>
<evidence type="ECO:0000259" key="1">
    <source>
        <dbReference type="PROSITE" id="PS50994"/>
    </source>
</evidence>
<organism evidence="2 3">
    <name type="scientific">Triticum urartu</name>
    <name type="common">Red wild einkorn</name>
    <name type="synonym">Crithodium urartu</name>
    <dbReference type="NCBI Taxonomy" id="4572"/>
    <lineage>
        <taxon>Eukaryota</taxon>
        <taxon>Viridiplantae</taxon>
        <taxon>Streptophyta</taxon>
        <taxon>Embryophyta</taxon>
        <taxon>Tracheophyta</taxon>
        <taxon>Spermatophyta</taxon>
        <taxon>Magnoliopsida</taxon>
        <taxon>Liliopsida</taxon>
        <taxon>Poales</taxon>
        <taxon>Poaceae</taxon>
        <taxon>BOP clade</taxon>
        <taxon>Pooideae</taxon>
        <taxon>Triticodae</taxon>
        <taxon>Triticeae</taxon>
        <taxon>Triticinae</taxon>
        <taxon>Triticum</taxon>
    </lineage>
</organism>
<protein>
    <recommendedName>
        <fullName evidence="1">Integrase catalytic domain-containing protein</fullName>
    </recommendedName>
</protein>
<dbReference type="GO" id="GO:0003676">
    <property type="term" value="F:nucleic acid binding"/>
    <property type="evidence" value="ECO:0007669"/>
    <property type="project" value="InterPro"/>
</dbReference>
<dbReference type="PROSITE" id="PS50994">
    <property type="entry name" value="INTEGRASE"/>
    <property type="match status" value="1"/>
</dbReference>
<dbReference type="InterPro" id="IPR039537">
    <property type="entry name" value="Retrotran_Ty1/copia-like"/>
</dbReference>
<feature type="domain" description="Integrase catalytic" evidence="1">
    <location>
        <begin position="25"/>
        <end position="183"/>
    </location>
</feature>
<dbReference type="SUPFAM" id="SSF53098">
    <property type="entry name" value="Ribonuclease H-like"/>
    <property type="match status" value="1"/>
</dbReference>
<accession>A0A8R7VHV6</accession>
<dbReference type="Pfam" id="PF00665">
    <property type="entry name" value="rve"/>
    <property type="match status" value="1"/>
</dbReference>
<dbReference type="InterPro" id="IPR012337">
    <property type="entry name" value="RNaseH-like_sf"/>
</dbReference>
<sequence length="183" mass="20483">MVRGLPCINHVDQVCDGCLIGKQRRAPFPREGNFRASKALELVHGDLCGPITPATPTGNRYFLLVVDDFSRFMWIVLLKTKDQALKAFRIIKMAADVESEAKLKALRTERGGEFKSRAFTDFCEAQGIKRYLTAPYSPQQNGVVERRNQTVVAMARSMLKSKGMPGKFWGEAVNTAVYLLNVL</sequence>
<proteinExistence type="predicted"/>
<dbReference type="GO" id="GO:0015074">
    <property type="term" value="P:DNA integration"/>
    <property type="evidence" value="ECO:0007669"/>
    <property type="project" value="InterPro"/>
</dbReference>
<dbReference type="InterPro" id="IPR036397">
    <property type="entry name" value="RNaseH_sf"/>
</dbReference>